<dbReference type="GO" id="GO:0019413">
    <property type="term" value="P:acetate biosynthetic process"/>
    <property type="evidence" value="ECO:0007669"/>
    <property type="project" value="EnsemblFungi"/>
</dbReference>
<evidence type="ECO:0000256" key="2">
    <source>
        <dbReference type="ARBA" id="ARBA00022723"/>
    </source>
</evidence>
<dbReference type="SUPFAM" id="SSF57667">
    <property type="entry name" value="beta-beta-alpha zinc fingers"/>
    <property type="match status" value="1"/>
</dbReference>
<gene>
    <name evidence="10" type="primary">NCAS0A06250</name>
    <name evidence="10" type="ordered locus">NCAS_0A06250</name>
</gene>
<dbReference type="GO" id="GO:0000978">
    <property type="term" value="F:RNA polymerase II cis-regulatory region sequence-specific DNA binding"/>
    <property type="evidence" value="ECO:0007669"/>
    <property type="project" value="InterPro"/>
</dbReference>
<feature type="compositionally biased region" description="Basic and acidic residues" evidence="8">
    <location>
        <begin position="176"/>
        <end position="185"/>
    </location>
</feature>
<evidence type="ECO:0000259" key="9">
    <source>
        <dbReference type="PROSITE" id="PS50157"/>
    </source>
</evidence>
<dbReference type="EMBL" id="HE576752">
    <property type="protein sequence ID" value="CCC67183.1"/>
    <property type="molecule type" value="Genomic_DNA"/>
</dbReference>
<feature type="region of interest" description="Disordered" evidence="8">
    <location>
        <begin position="1"/>
        <end position="22"/>
    </location>
</feature>
<keyword evidence="3" id="KW-0677">Repeat</keyword>
<reference evidence="10 11" key="1">
    <citation type="journal article" date="2011" name="Proc. Natl. Acad. Sci. U.S.A.">
        <title>Evolutionary erosion of yeast sex chromosomes by mating-type switching accidents.</title>
        <authorList>
            <person name="Gordon J.L."/>
            <person name="Armisen D."/>
            <person name="Proux-Wera E."/>
            <person name="Oheigeartaigh S.S."/>
            <person name="Byrne K.P."/>
            <person name="Wolfe K.H."/>
        </authorList>
    </citation>
    <scope>NUCLEOTIDE SEQUENCE [LARGE SCALE GENOMIC DNA]</scope>
    <source>
        <strain evidence="11">ATCC 76901 / BCRC 22586 / CBS 4309 / NBRC 1992 / NRRL Y-12630</strain>
    </source>
</reference>
<dbReference type="Pfam" id="PF00096">
    <property type="entry name" value="zf-C2H2"/>
    <property type="match status" value="1"/>
</dbReference>
<dbReference type="GO" id="GO:0000981">
    <property type="term" value="F:DNA-binding transcription factor activity, RNA polymerase II-specific"/>
    <property type="evidence" value="ECO:0007669"/>
    <property type="project" value="InterPro"/>
</dbReference>
<feature type="compositionally biased region" description="Low complexity" evidence="8">
    <location>
        <begin position="603"/>
        <end position="629"/>
    </location>
</feature>
<feature type="domain" description="C2H2-type" evidence="9">
    <location>
        <begin position="72"/>
        <end position="99"/>
    </location>
</feature>
<dbReference type="eggNOG" id="KOG1721">
    <property type="taxonomic scope" value="Eukaryota"/>
</dbReference>
<dbReference type="Proteomes" id="UP000001640">
    <property type="component" value="Chromosome 1"/>
</dbReference>
<evidence type="ECO:0000313" key="11">
    <source>
        <dbReference type="Proteomes" id="UP000001640"/>
    </source>
</evidence>
<evidence type="ECO:0000256" key="8">
    <source>
        <dbReference type="SAM" id="MobiDB-lite"/>
    </source>
</evidence>
<evidence type="ECO:0000256" key="1">
    <source>
        <dbReference type="ARBA" id="ARBA00004123"/>
    </source>
</evidence>
<evidence type="ECO:0000256" key="3">
    <source>
        <dbReference type="ARBA" id="ARBA00022737"/>
    </source>
</evidence>
<feature type="region of interest" description="Disordered" evidence="8">
    <location>
        <begin position="603"/>
        <end position="657"/>
    </location>
</feature>
<dbReference type="HOGENOM" id="CLU_003977_1_0_1"/>
<feature type="region of interest" description="Disordered" evidence="8">
    <location>
        <begin position="163"/>
        <end position="218"/>
    </location>
</feature>
<dbReference type="OMA" id="MAHQCLV"/>
<evidence type="ECO:0000256" key="4">
    <source>
        <dbReference type="ARBA" id="ARBA00022771"/>
    </source>
</evidence>
<dbReference type="OrthoDB" id="6077919at2759"/>
<keyword evidence="11" id="KW-1185">Reference proteome</keyword>
<proteinExistence type="predicted"/>
<keyword evidence="5" id="KW-0862">Zinc</keyword>
<comment type="subcellular location">
    <subcellularLocation>
        <location evidence="1">Nucleus</location>
    </subcellularLocation>
</comment>
<dbReference type="GO" id="GO:0005634">
    <property type="term" value="C:nucleus"/>
    <property type="evidence" value="ECO:0007669"/>
    <property type="project" value="UniProtKB-SubCell"/>
</dbReference>
<keyword evidence="2" id="KW-0479">Metal-binding</keyword>
<sequence>MEQAVPSTVSRKRDLSALSTSEEYTGSTRVALNGEVETPLQSTQSITPAPLANVMPIPKKSRVIKTDKPRPFLCPTCTRGFVRQEHLKRHQRSHTNEKPFLCVFCGRCFARRDLVLRHQHKLHAALIGNELQQNLSNQLDVTHEDIIDKHIVKVTGNKATILPTPTNPMAKSAAQLKKEARDAAKIKRRYSVKTNSRDGSRKNSISNPISVSPMQRSVSSLIGNEETKSTSVAFQEPMSSIQRPLSSTSVTAATISKRHASFSAASAFTYVQDNNNNNAHDQQQINKNEFQFPADIPHQVGFSTPQLSAQQLIEKVTESGVAFESLDMPPFFTLDDPLNSMGMGNDSKIQFNENFNFNEVVSGNYNNNNNNSERLTVADNTNRHAQLNLNSGTATNPGNVVPTDSYLFTPFMLSDFLTMSSSFGGASGFTKPDLNNSNLDYFNYHDTATTSSNTTPYPPSFDNFIPERISSLTPIGATLNNNHNMNINVPIPTFAIQGTHQPMHPNPSPQPFYSKQILPHQVPKSHFVNSPPSNQLSQQRQPGMVSEHSNPHKVPGSSGMEKRWLNDFVSDSNSNLEPNFKLNLEHFNDIGFINTPIPSQQHTLTPLPLTSNPLSRQPSNSANHSSAHSQVQESKKNQNYYSDPTQREGRNITPISSSITPVVERINKLDDKNENNHDAATLTYNVSSLFTSRQIDLFKETLKSKKADRTNDKEKDDNAKYQQTNNTKLRFFDEKLRDSIIKENNLTSSLFPTVEELNNYVDLYQTEFHYYFPILHFHSIQFNMDNYPLLLSIVMCGAIYGFHSTHAKLLSNIISVHIKRFLGEQSNNYQSTPLWLIQSLVLLTFSGIFNNDVKVVMNMKGHLMTLVQLVKVTKLNFPLENFIKPPIESDHTLAFQDDPTELAKLQGQYKTEEQIERNFNYFILAQTRIRICHTILILSNFFTSVTGIDCCFHSIDLKCGIPCYHEVLYLAEDSEIWSFYLNKFNIELDSKFSLIELSNGDGSYENCLMYLANGSQFLYENTKISFRTLLSLLISIHEKIYIERTALRQSGADNSKNDRAGQVYGIKWKMNSRPIIASMLKCWEALYIKNGGILIPNKDNVAMIRSNPSMRLIIPLHLLAKIRKCLDLSFVMDLIWIQDWNQMNEKLQTFSYDWEALHEATTYSLNVIEFWIDTISTSSNIRTPIISMTCIFTSILIVSEYLKLIETWATSCLSSNNKNITAANFKVADRIQWLKAFQISKTIENRLLLSGCKIQTYSEFLELPKDRPNTMLDDEFVQKILKPDCDIQDTMQLLKKTKVSIRYLYLGVRVLGDSPVWPISLTFANALQSRAIYVLKKEQEQ</sequence>
<dbReference type="KEGG" id="ncs:NCAS_0A06250"/>
<dbReference type="GO" id="GO:0000785">
    <property type="term" value="C:chromatin"/>
    <property type="evidence" value="ECO:0007669"/>
    <property type="project" value="TreeGrafter"/>
</dbReference>
<dbReference type="GO" id="GO:0008270">
    <property type="term" value="F:zinc ion binding"/>
    <property type="evidence" value="ECO:0007669"/>
    <property type="project" value="UniProtKB-KW"/>
</dbReference>
<evidence type="ECO:0000256" key="6">
    <source>
        <dbReference type="ARBA" id="ARBA00023242"/>
    </source>
</evidence>
<dbReference type="InterPro" id="IPR013087">
    <property type="entry name" value="Znf_C2H2_type"/>
</dbReference>
<protein>
    <recommendedName>
        <fullName evidence="9">C2H2-type domain-containing protein</fullName>
    </recommendedName>
</protein>
<accession>G0V6T7</accession>
<dbReference type="InterPro" id="IPR036236">
    <property type="entry name" value="Znf_C2H2_sf"/>
</dbReference>
<dbReference type="PANTHER" id="PTHR40626">
    <property type="entry name" value="MIP31509P"/>
    <property type="match status" value="1"/>
</dbReference>
<name>G0V6T7_NAUCA</name>
<evidence type="ECO:0000256" key="5">
    <source>
        <dbReference type="ARBA" id="ARBA00022833"/>
    </source>
</evidence>
<keyword evidence="4 7" id="KW-0863">Zinc-finger</keyword>
<dbReference type="PROSITE" id="PS50157">
    <property type="entry name" value="ZINC_FINGER_C2H2_2"/>
    <property type="match status" value="2"/>
</dbReference>
<dbReference type="RefSeq" id="XP_003673566.1">
    <property type="nucleotide sequence ID" value="XM_003673518.1"/>
</dbReference>
<dbReference type="SMART" id="SM00355">
    <property type="entry name" value="ZnF_C2H2"/>
    <property type="match status" value="2"/>
</dbReference>
<dbReference type="STRING" id="1064592.G0V6T7"/>
<dbReference type="FunFam" id="3.30.160.60:FF:002058">
    <property type="entry name" value="YML081W-like protein"/>
    <property type="match status" value="1"/>
</dbReference>
<evidence type="ECO:0000313" key="10">
    <source>
        <dbReference type="EMBL" id="CCC67183.1"/>
    </source>
</evidence>
<feature type="compositionally biased region" description="Polar residues" evidence="8">
    <location>
        <begin position="527"/>
        <end position="541"/>
    </location>
</feature>
<dbReference type="Gene3D" id="3.30.160.60">
    <property type="entry name" value="Classic Zinc Finger"/>
    <property type="match status" value="2"/>
</dbReference>
<dbReference type="CDD" id="cd12148">
    <property type="entry name" value="fungal_TF_MHR"/>
    <property type="match status" value="1"/>
</dbReference>
<dbReference type="PROSITE" id="PS00028">
    <property type="entry name" value="ZINC_FINGER_C2H2_1"/>
    <property type="match status" value="2"/>
</dbReference>
<dbReference type="FunCoup" id="G0V6T7">
    <property type="interactions" value="377"/>
</dbReference>
<feature type="domain" description="C2H2-type" evidence="9">
    <location>
        <begin position="100"/>
        <end position="124"/>
    </location>
</feature>
<dbReference type="GeneID" id="96900664"/>
<keyword evidence="6" id="KW-0539">Nucleus</keyword>
<dbReference type="InterPro" id="IPR051059">
    <property type="entry name" value="VerF-like"/>
</dbReference>
<evidence type="ECO:0000256" key="7">
    <source>
        <dbReference type="PROSITE-ProRule" id="PRU00042"/>
    </source>
</evidence>
<dbReference type="PANTHER" id="PTHR40626:SF13">
    <property type="entry name" value="RESPIRATION FACTOR 2-RELATED"/>
    <property type="match status" value="1"/>
</dbReference>
<feature type="region of interest" description="Disordered" evidence="8">
    <location>
        <begin position="526"/>
        <end position="560"/>
    </location>
</feature>
<organism evidence="10 11">
    <name type="scientific">Naumovozyma castellii</name>
    <name type="common">Yeast</name>
    <name type="synonym">Saccharomyces castellii</name>
    <dbReference type="NCBI Taxonomy" id="27288"/>
    <lineage>
        <taxon>Eukaryota</taxon>
        <taxon>Fungi</taxon>
        <taxon>Dikarya</taxon>
        <taxon>Ascomycota</taxon>
        <taxon>Saccharomycotina</taxon>
        <taxon>Saccharomycetes</taxon>
        <taxon>Saccharomycetales</taxon>
        <taxon>Saccharomycetaceae</taxon>
        <taxon>Naumovozyma</taxon>
    </lineage>
</organism>
<feature type="compositionally biased region" description="Polar residues" evidence="8">
    <location>
        <begin position="202"/>
        <end position="218"/>
    </location>
</feature>
<dbReference type="InParanoid" id="G0V6T7"/>
<reference key="2">
    <citation type="submission" date="2011-08" db="EMBL/GenBank/DDBJ databases">
        <title>Genome sequence of Naumovozyma castellii.</title>
        <authorList>
            <person name="Gordon J.L."/>
            <person name="Armisen D."/>
            <person name="Proux-Wera E."/>
            <person name="OhEigeartaigh S.S."/>
            <person name="Byrne K.P."/>
            <person name="Wolfe K.H."/>
        </authorList>
    </citation>
    <scope>NUCLEOTIDE SEQUENCE</scope>
    <source>
        <strain>Type strain:CBS 4309</strain>
    </source>
</reference>